<proteinExistence type="predicted"/>
<keyword evidence="1" id="KW-1133">Transmembrane helix</keyword>
<protein>
    <submittedName>
        <fullName evidence="2">Uncharacterized protein</fullName>
    </submittedName>
</protein>
<evidence type="ECO:0000256" key="1">
    <source>
        <dbReference type="SAM" id="Phobius"/>
    </source>
</evidence>
<organism evidence="2 3">
    <name type="scientific">Aspergillus steynii IBT 23096</name>
    <dbReference type="NCBI Taxonomy" id="1392250"/>
    <lineage>
        <taxon>Eukaryota</taxon>
        <taxon>Fungi</taxon>
        <taxon>Dikarya</taxon>
        <taxon>Ascomycota</taxon>
        <taxon>Pezizomycotina</taxon>
        <taxon>Eurotiomycetes</taxon>
        <taxon>Eurotiomycetidae</taxon>
        <taxon>Eurotiales</taxon>
        <taxon>Aspergillaceae</taxon>
        <taxon>Aspergillus</taxon>
        <taxon>Aspergillus subgen. Circumdati</taxon>
    </lineage>
</organism>
<evidence type="ECO:0000313" key="3">
    <source>
        <dbReference type="Proteomes" id="UP000234275"/>
    </source>
</evidence>
<gene>
    <name evidence="2" type="ORF">P170DRAFT_184187</name>
</gene>
<keyword evidence="1" id="KW-0812">Transmembrane</keyword>
<keyword evidence="1" id="KW-0472">Membrane</keyword>
<dbReference type="Proteomes" id="UP000234275">
    <property type="component" value="Unassembled WGS sequence"/>
</dbReference>
<feature type="transmembrane region" description="Helical" evidence="1">
    <location>
        <begin position="25"/>
        <end position="42"/>
    </location>
</feature>
<keyword evidence="3" id="KW-1185">Reference proteome</keyword>
<accession>A0A2I2G978</accession>
<dbReference type="GeneID" id="36550377"/>
<evidence type="ECO:0000313" key="2">
    <source>
        <dbReference type="EMBL" id="PLB49434.1"/>
    </source>
</evidence>
<name>A0A2I2G978_9EURO</name>
<dbReference type="AlphaFoldDB" id="A0A2I2G978"/>
<sequence>MVRRMRPRHGLSLLSGSHSIDASRRVGWIGILLILHFLFFFFRSHEPSRRWKLGWCPPEGLENWNPMGGISIPAPLFASSMSVHWKTVRHNDQRTIRSSTRVSS</sequence>
<reference evidence="2 3" key="1">
    <citation type="submission" date="2016-12" db="EMBL/GenBank/DDBJ databases">
        <title>The genomes of Aspergillus section Nigri reveals drivers in fungal speciation.</title>
        <authorList>
            <consortium name="DOE Joint Genome Institute"/>
            <person name="Vesth T.C."/>
            <person name="Nybo J."/>
            <person name="Theobald S."/>
            <person name="Brandl J."/>
            <person name="Frisvad J.C."/>
            <person name="Nielsen K.F."/>
            <person name="Lyhne E.K."/>
            <person name="Kogle M.E."/>
            <person name="Kuo A."/>
            <person name="Riley R."/>
            <person name="Clum A."/>
            <person name="Nolan M."/>
            <person name="Lipzen A."/>
            <person name="Salamov A."/>
            <person name="Henrissat B."/>
            <person name="Wiebenga A."/>
            <person name="De Vries R.P."/>
            <person name="Grigoriev I.V."/>
            <person name="Mortensen U.H."/>
            <person name="Andersen M.R."/>
            <person name="Baker S.E."/>
        </authorList>
    </citation>
    <scope>NUCLEOTIDE SEQUENCE [LARGE SCALE GENOMIC DNA]</scope>
    <source>
        <strain evidence="2 3">IBT 23096</strain>
    </source>
</reference>
<dbReference type="VEuPathDB" id="FungiDB:P170DRAFT_184187"/>
<dbReference type="RefSeq" id="XP_024704736.1">
    <property type="nucleotide sequence ID" value="XM_024842679.1"/>
</dbReference>
<comment type="caution">
    <text evidence="2">The sequence shown here is derived from an EMBL/GenBank/DDBJ whole genome shotgun (WGS) entry which is preliminary data.</text>
</comment>
<dbReference type="EMBL" id="MSFO01000004">
    <property type="protein sequence ID" value="PLB49434.1"/>
    <property type="molecule type" value="Genomic_DNA"/>
</dbReference>